<comment type="caution">
    <text evidence="9">The sequence shown here is derived from an EMBL/GenBank/DDBJ whole genome shotgun (WGS) entry which is preliminary data.</text>
</comment>
<comment type="similarity">
    <text evidence="1 8">Belongs to the SELO family.</text>
</comment>
<dbReference type="eggNOG" id="COG0397">
    <property type="taxonomic scope" value="Bacteria"/>
</dbReference>
<accession>U3CFQ6</accession>
<comment type="function">
    <text evidence="8">Nucleotidyltransferase involved in the post-translational modification of proteins. It can catalyze the addition of adenosine monophosphate (AMP) or uridine monophosphate (UMP) to a protein, resulting in modifications known as AMPylation and UMPylation.</text>
</comment>
<keyword evidence="10" id="KW-1185">Reference proteome</keyword>
<dbReference type="HAMAP" id="MF_00692">
    <property type="entry name" value="SelO"/>
    <property type="match status" value="1"/>
</dbReference>
<dbReference type="EMBL" id="BATM01000023">
    <property type="protein sequence ID" value="GAD80064.1"/>
    <property type="molecule type" value="Genomic_DNA"/>
</dbReference>
<sequence length="497" mass="56726">MKGLTELNYLNDHPFSYANLGPALSTPVLPEPLTHPYLIHINQSLAKRLGIDIQNEAALLSMISGSQMLPKWKPLAMKYAGHQFGQYNPDLGDGRGVLLAEFIAPNSAKLEDKKWDFHLKGSGQTPYSRQGDGRAVLRSTVREYLISAAMKGLNIPTTEALVMVGSRTQVQREDIEFAATLLRVAPSHIRFGHFEYLFYTGQHPALAALADHVMYWHMPEINPQSTDKYAQFFQQVVTSTANTLAQWHAYGFCHGVMNTDNMSILGLSFDYGPFAFLDNYQPSFICNHSDYSGRYAFDQQPGIGQWNLSALGYSLSNLIDKQAIETILQSYSSQLHSQYKRLMRVRFGLISEQDNDRELLNDGLSLMEKHDLDYHYTIRRLSEVDSGQWQHMFKHEVTLKLNHLDFKHWLSRYQDRLSLDYTSDKVRQHAMQQVNPKYLLRTHLAQEAITLVERGQFSVIEQWLTVLEDPFRSHDCPAHWAMPPSAKQKGHSLSCSS</sequence>
<feature type="binding site" evidence="8">
    <location>
        <position position="270"/>
    </location>
    <ligand>
        <name>ATP</name>
        <dbReference type="ChEBI" id="CHEBI:30616"/>
    </ligand>
</feature>
<feature type="binding site" evidence="8">
    <location>
        <position position="95"/>
    </location>
    <ligand>
        <name>ATP</name>
        <dbReference type="ChEBI" id="CHEBI:30616"/>
    </ligand>
</feature>
<comment type="catalytic activity">
    <reaction evidence="8">
        <text>L-seryl-[protein] + UTP = O-(5'-uridylyl)-L-seryl-[protein] + diphosphate</text>
        <dbReference type="Rhea" id="RHEA:64604"/>
        <dbReference type="Rhea" id="RHEA-COMP:9863"/>
        <dbReference type="Rhea" id="RHEA-COMP:16635"/>
        <dbReference type="ChEBI" id="CHEBI:29999"/>
        <dbReference type="ChEBI" id="CHEBI:33019"/>
        <dbReference type="ChEBI" id="CHEBI:46398"/>
        <dbReference type="ChEBI" id="CHEBI:156051"/>
    </reaction>
</comment>
<proteinExistence type="inferred from homology"/>
<evidence type="ECO:0000313" key="10">
    <source>
        <dbReference type="Proteomes" id="UP000016562"/>
    </source>
</evidence>
<feature type="binding site" evidence="8">
    <location>
        <position position="270"/>
    </location>
    <ligand>
        <name>Mg(2+)</name>
        <dbReference type="ChEBI" id="CHEBI:18420"/>
    </ligand>
</feature>
<feature type="binding site" evidence="8">
    <location>
        <position position="261"/>
    </location>
    <ligand>
        <name>Mg(2+)</name>
        <dbReference type="ChEBI" id="CHEBI:18420"/>
    </ligand>
</feature>
<keyword evidence="2 8" id="KW-0808">Transferase</keyword>
<dbReference type="GO" id="GO:0000287">
    <property type="term" value="F:magnesium ion binding"/>
    <property type="evidence" value="ECO:0007669"/>
    <property type="project" value="UniProtKB-UniRule"/>
</dbReference>
<dbReference type="STRING" id="1219080.VEZ01S_23_00160"/>
<dbReference type="Pfam" id="PF02696">
    <property type="entry name" value="SelO"/>
    <property type="match status" value="1"/>
</dbReference>
<evidence type="ECO:0000256" key="6">
    <source>
        <dbReference type="ARBA" id="ARBA00022840"/>
    </source>
</evidence>
<evidence type="ECO:0000256" key="7">
    <source>
        <dbReference type="ARBA" id="ARBA00022842"/>
    </source>
</evidence>
<dbReference type="EC" id="2.7.7.108" evidence="8"/>
<feature type="binding site" evidence="8">
    <location>
        <position position="120"/>
    </location>
    <ligand>
        <name>ATP</name>
        <dbReference type="ChEBI" id="CHEBI:30616"/>
    </ligand>
</feature>
<comment type="catalytic activity">
    <reaction evidence="8">
        <text>L-threonyl-[protein] + ATP = 3-O-(5'-adenylyl)-L-threonyl-[protein] + diphosphate</text>
        <dbReference type="Rhea" id="RHEA:54292"/>
        <dbReference type="Rhea" id="RHEA-COMP:11060"/>
        <dbReference type="Rhea" id="RHEA-COMP:13847"/>
        <dbReference type="ChEBI" id="CHEBI:30013"/>
        <dbReference type="ChEBI" id="CHEBI:30616"/>
        <dbReference type="ChEBI" id="CHEBI:33019"/>
        <dbReference type="ChEBI" id="CHEBI:138113"/>
        <dbReference type="EC" id="2.7.7.108"/>
    </reaction>
</comment>
<organism evidence="9 10">
    <name type="scientific">Vibrio ezurae NBRC 102218</name>
    <dbReference type="NCBI Taxonomy" id="1219080"/>
    <lineage>
        <taxon>Bacteria</taxon>
        <taxon>Pseudomonadati</taxon>
        <taxon>Pseudomonadota</taxon>
        <taxon>Gammaproteobacteria</taxon>
        <taxon>Vibrionales</taxon>
        <taxon>Vibrionaceae</taxon>
        <taxon>Vibrio</taxon>
    </lineage>
</organism>
<dbReference type="AlphaFoldDB" id="U3CFQ6"/>
<feature type="binding site" evidence="8">
    <location>
        <position position="92"/>
    </location>
    <ligand>
        <name>ATP</name>
        <dbReference type="ChEBI" id="CHEBI:30616"/>
    </ligand>
</feature>
<evidence type="ECO:0000256" key="2">
    <source>
        <dbReference type="ARBA" id="ARBA00022679"/>
    </source>
</evidence>
<evidence type="ECO:0000256" key="4">
    <source>
        <dbReference type="ARBA" id="ARBA00022723"/>
    </source>
</evidence>
<keyword evidence="3 8" id="KW-0548">Nucleotidyltransferase</keyword>
<dbReference type="InterPro" id="IPR003846">
    <property type="entry name" value="SelO"/>
</dbReference>
<dbReference type="Proteomes" id="UP000016562">
    <property type="component" value="Unassembled WGS sequence"/>
</dbReference>
<keyword evidence="6 8" id="KW-0067">ATP-binding</keyword>
<gene>
    <name evidence="8" type="primary">ydiU</name>
    <name evidence="8" type="synonym">selO</name>
    <name evidence="9" type="ORF">VEZ01S_23_00160</name>
</gene>
<dbReference type="PANTHER" id="PTHR32057">
    <property type="entry name" value="PROTEIN ADENYLYLTRANSFERASE SELO, MITOCHONDRIAL"/>
    <property type="match status" value="1"/>
</dbReference>
<name>U3CFQ6_9VIBR</name>
<dbReference type="OrthoDB" id="9776281at2"/>
<comment type="catalytic activity">
    <reaction evidence="8">
        <text>L-seryl-[protein] + ATP = 3-O-(5'-adenylyl)-L-seryl-[protein] + diphosphate</text>
        <dbReference type="Rhea" id="RHEA:58120"/>
        <dbReference type="Rhea" id="RHEA-COMP:9863"/>
        <dbReference type="Rhea" id="RHEA-COMP:15073"/>
        <dbReference type="ChEBI" id="CHEBI:29999"/>
        <dbReference type="ChEBI" id="CHEBI:30616"/>
        <dbReference type="ChEBI" id="CHEBI:33019"/>
        <dbReference type="ChEBI" id="CHEBI:142516"/>
        <dbReference type="EC" id="2.7.7.108"/>
    </reaction>
</comment>
<dbReference type="NCBIfam" id="NF000658">
    <property type="entry name" value="PRK00029.1"/>
    <property type="match status" value="1"/>
</dbReference>
<comment type="catalytic activity">
    <reaction evidence="8">
        <text>L-histidyl-[protein] + UTP = N(tele)-(5'-uridylyl)-L-histidyl-[protein] + diphosphate</text>
        <dbReference type="Rhea" id="RHEA:83891"/>
        <dbReference type="Rhea" id="RHEA-COMP:9745"/>
        <dbReference type="Rhea" id="RHEA-COMP:20239"/>
        <dbReference type="ChEBI" id="CHEBI:29979"/>
        <dbReference type="ChEBI" id="CHEBI:33019"/>
        <dbReference type="ChEBI" id="CHEBI:46398"/>
        <dbReference type="ChEBI" id="CHEBI:233474"/>
    </reaction>
</comment>
<keyword evidence="5 8" id="KW-0547">Nucleotide-binding</keyword>
<dbReference type="GO" id="GO:0030145">
    <property type="term" value="F:manganese ion binding"/>
    <property type="evidence" value="ECO:0007669"/>
    <property type="project" value="UniProtKB-UniRule"/>
</dbReference>
<feature type="binding site" evidence="8">
    <location>
        <position position="94"/>
    </location>
    <ligand>
        <name>ATP</name>
        <dbReference type="ChEBI" id="CHEBI:30616"/>
    </ligand>
</feature>
<feature type="binding site" evidence="8">
    <location>
        <position position="183"/>
    </location>
    <ligand>
        <name>ATP</name>
        <dbReference type="ChEBI" id="CHEBI:30616"/>
    </ligand>
</feature>
<feature type="binding site" evidence="8">
    <location>
        <position position="133"/>
    </location>
    <ligand>
        <name>ATP</name>
        <dbReference type="ChEBI" id="CHEBI:30616"/>
    </ligand>
</feature>
<evidence type="ECO:0000256" key="1">
    <source>
        <dbReference type="ARBA" id="ARBA00009747"/>
    </source>
</evidence>
<keyword evidence="8" id="KW-0464">Manganese</keyword>
<keyword evidence="4 8" id="KW-0479">Metal-binding</keyword>
<protein>
    <recommendedName>
        <fullName evidence="8">Protein nucleotidyltransferase YdiU</fullName>
        <ecNumber evidence="8">2.7.7.-</ecNumber>
    </recommendedName>
    <alternativeName>
        <fullName evidence="8">Protein adenylyltransferase YdiU</fullName>
        <ecNumber evidence="8">2.7.7.108</ecNumber>
    </alternativeName>
    <alternativeName>
        <fullName evidence="8">Protein uridylyltransferase YdiU</fullName>
        <ecNumber evidence="8">2.7.7.-</ecNumber>
    </alternativeName>
</protein>
<dbReference type="EC" id="2.7.7.-" evidence="8"/>
<dbReference type="GO" id="GO:0005524">
    <property type="term" value="F:ATP binding"/>
    <property type="evidence" value="ECO:0007669"/>
    <property type="project" value="UniProtKB-UniRule"/>
</dbReference>
<keyword evidence="7 8" id="KW-0460">Magnesium</keyword>
<dbReference type="GO" id="GO:0070733">
    <property type="term" value="F:AMPylase activity"/>
    <property type="evidence" value="ECO:0007669"/>
    <property type="project" value="UniProtKB-EC"/>
</dbReference>
<evidence type="ECO:0000256" key="8">
    <source>
        <dbReference type="HAMAP-Rule" id="MF_00692"/>
    </source>
</evidence>
<comment type="cofactor">
    <cofactor evidence="8">
        <name>Mg(2+)</name>
        <dbReference type="ChEBI" id="CHEBI:18420"/>
    </cofactor>
    <cofactor evidence="8">
        <name>Mn(2+)</name>
        <dbReference type="ChEBI" id="CHEBI:29035"/>
    </cofactor>
</comment>
<feature type="binding site" evidence="8">
    <location>
        <position position="132"/>
    </location>
    <ligand>
        <name>ATP</name>
        <dbReference type="ChEBI" id="CHEBI:30616"/>
    </ligand>
</feature>
<comment type="catalytic activity">
    <reaction evidence="8">
        <text>L-tyrosyl-[protein] + ATP = O-(5'-adenylyl)-L-tyrosyl-[protein] + diphosphate</text>
        <dbReference type="Rhea" id="RHEA:54288"/>
        <dbReference type="Rhea" id="RHEA-COMP:10136"/>
        <dbReference type="Rhea" id="RHEA-COMP:13846"/>
        <dbReference type="ChEBI" id="CHEBI:30616"/>
        <dbReference type="ChEBI" id="CHEBI:33019"/>
        <dbReference type="ChEBI" id="CHEBI:46858"/>
        <dbReference type="ChEBI" id="CHEBI:83624"/>
        <dbReference type="EC" id="2.7.7.108"/>
    </reaction>
</comment>
<reference evidence="9 10" key="1">
    <citation type="submission" date="2013-09" db="EMBL/GenBank/DDBJ databases">
        <title>Whole genome shotgun sequence of Vibrio ezurae NBRC 102218.</title>
        <authorList>
            <person name="Yoshida I."/>
            <person name="Hosoyama A."/>
            <person name="Numata M."/>
            <person name="Hashimoto M."/>
            <person name="Hosoyama Y."/>
            <person name="Tsuchikane K."/>
            <person name="Noguchi M."/>
            <person name="Hirakata S."/>
            <person name="Ichikawa N."/>
            <person name="Ohji S."/>
            <person name="Yamazoe A."/>
            <person name="Fujita N."/>
        </authorList>
    </citation>
    <scope>NUCLEOTIDE SEQUENCE [LARGE SCALE GENOMIC DNA]</scope>
    <source>
        <strain evidence="9 10">NBRC 102218</strain>
    </source>
</reference>
<feature type="active site" description="Proton acceptor" evidence="8">
    <location>
        <position position="260"/>
    </location>
</feature>
<feature type="binding site" evidence="8">
    <location>
        <position position="190"/>
    </location>
    <ligand>
        <name>ATP</name>
        <dbReference type="ChEBI" id="CHEBI:30616"/>
    </ligand>
</feature>
<evidence type="ECO:0000313" key="9">
    <source>
        <dbReference type="EMBL" id="GAD80064.1"/>
    </source>
</evidence>
<dbReference type="RefSeq" id="WP_021713772.1">
    <property type="nucleotide sequence ID" value="NZ_BATM01000023.1"/>
</dbReference>
<dbReference type="PANTHER" id="PTHR32057:SF14">
    <property type="entry name" value="PROTEIN ADENYLYLTRANSFERASE SELO, MITOCHONDRIAL"/>
    <property type="match status" value="1"/>
</dbReference>
<evidence type="ECO:0000256" key="3">
    <source>
        <dbReference type="ARBA" id="ARBA00022695"/>
    </source>
</evidence>
<evidence type="ECO:0000256" key="5">
    <source>
        <dbReference type="ARBA" id="ARBA00022741"/>
    </source>
</evidence>
<comment type="catalytic activity">
    <reaction evidence="8">
        <text>L-tyrosyl-[protein] + UTP = O-(5'-uridylyl)-L-tyrosyl-[protein] + diphosphate</text>
        <dbReference type="Rhea" id="RHEA:83887"/>
        <dbReference type="Rhea" id="RHEA-COMP:10136"/>
        <dbReference type="Rhea" id="RHEA-COMP:20238"/>
        <dbReference type="ChEBI" id="CHEBI:33019"/>
        <dbReference type="ChEBI" id="CHEBI:46398"/>
        <dbReference type="ChEBI" id="CHEBI:46858"/>
        <dbReference type="ChEBI" id="CHEBI:90602"/>
    </reaction>
</comment>